<sequence length="92" mass="9985">MTSHHRDHDVDDDGGEDDVAFDADDPDDYGHVPFPALRRRRGTGGTGGQVTARFADGSLWLAYTGTGEGHPDCTGVFDPLATEDYRPPTEHD</sequence>
<protein>
    <submittedName>
        <fullName evidence="2">Uncharacterized protein</fullName>
    </submittedName>
</protein>
<keyword evidence="3" id="KW-1185">Reference proteome</keyword>
<evidence type="ECO:0000313" key="2">
    <source>
        <dbReference type="EMBL" id="SFO41397.1"/>
    </source>
</evidence>
<dbReference type="STRING" id="260086.SAMN05216207_10545"/>
<reference evidence="2 3" key="1">
    <citation type="submission" date="2016-10" db="EMBL/GenBank/DDBJ databases">
        <authorList>
            <person name="de Groot N.N."/>
        </authorList>
    </citation>
    <scope>NUCLEOTIDE SEQUENCE [LARGE SCALE GENOMIC DNA]</scope>
    <source>
        <strain evidence="2 3">CGMCC 4.1877</strain>
    </source>
</reference>
<name>A0A1I5GZL4_PSUAM</name>
<dbReference type="AlphaFoldDB" id="A0A1I5GZL4"/>
<feature type="compositionally biased region" description="Basic and acidic residues" evidence="1">
    <location>
        <begin position="83"/>
        <end position="92"/>
    </location>
</feature>
<accession>A0A1I5GZL4</accession>
<feature type="compositionally biased region" description="Acidic residues" evidence="1">
    <location>
        <begin position="10"/>
        <end position="27"/>
    </location>
</feature>
<evidence type="ECO:0000313" key="3">
    <source>
        <dbReference type="Proteomes" id="UP000199614"/>
    </source>
</evidence>
<feature type="region of interest" description="Disordered" evidence="1">
    <location>
        <begin position="68"/>
        <end position="92"/>
    </location>
</feature>
<proteinExistence type="predicted"/>
<gene>
    <name evidence="2" type="ORF">SAMN05216207_10545</name>
</gene>
<feature type="region of interest" description="Disordered" evidence="1">
    <location>
        <begin position="1"/>
        <end position="49"/>
    </location>
</feature>
<evidence type="ECO:0000256" key="1">
    <source>
        <dbReference type="SAM" id="MobiDB-lite"/>
    </source>
</evidence>
<organism evidence="2 3">
    <name type="scientific">Pseudonocardia ammonioxydans</name>
    <dbReference type="NCBI Taxonomy" id="260086"/>
    <lineage>
        <taxon>Bacteria</taxon>
        <taxon>Bacillati</taxon>
        <taxon>Actinomycetota</taxon>
        <taxon>Actinomycetes</taxon>
        <taxon>Pseudonocardiales</taxon>
        <taxon>Pseudonocardiaceae</taxon>
        <taxon>Pseudonocardia</taxon>
    </lineage>
</organism>
<dbReference type="RefSeq" id="WP_093354747.1">
    <property type="nucleotide sequence ID" value="NZ_FOUY01000054.1"/>
</dbReference>
<dbReference type="Proteomes" id="UP000199614">
    <property type="component" value="Unassembled WGS sequence"/>
</dbReference>
<dbReference type="EMBL" id="FOUY01000054">
    <property type="protein sequence ID" value="SFO41397.1"/>
    <property type="molecule type" value="Genomic_DNA"/>
</dbReference>